<reference evidence="2 3" key="1">
    <citation type="submission" date="2016-12" db="EMBL/GenBank/DDBJ databases">
        <title>The draft genome sequence of Actinophytocola sp. 11-183.</title>
        <authorList>
            <person name="Wang W."/>
            <person name="Yuan L."/>
        </authorList>
    </citation>
    <scope>NUCLEOTIDE SEQUENCE [LARGE SCALE GENOMIC DNA]</scope>
    <source>
        <strain evidence="2 3">11-183</strain>
    </source>
</reference>
<dbReference type="Gene3D" id="3.40.50.300">
    <property type="entry name" value="P-loop containing nucleotide triphosphate hydrolases"/>
    <property type="match status" value="1"/>
</dbReference>
<dbReference type="RefSeq" id="WP_075127501.1">
    <property type="nucleotide sequence ID" value="NZ_MSIE01000040.1"/>
</dbReference>
<dbReference type="SUPFAM" id="SSF52540">
    <property type="entry name" value="P-loop containing nucleoside triphosphate hydrolases"/>
    <property type="match status" value="1"/>
</dbReference>
<dbReference type="EMBL" id="MSIE01000040">
    <property type="protein sequence ID" value="OLF15488.1"/>
    <property type="molecule type" value="Genomic_DNA"/>
</dbReference>
<dbReference type="STRING" id="1912961.BU204_21420"/>
<sequence length="435" mass="48077">MAEPTRRVYLHVGTPKSGTTYLQEVLWRNREPLAVAGVLYPGDRPDRQFLATLDLLGLTFHGHSDPDVPGSWDRLAEQVRAWPGTSVVSHEMLAPADERTAARALASFGDAEVHLVCTARDLARQLPAVWQEDVKNRGQLTFAEFSRSLRGLDEDTDPYHARTFWGYQDVPAVLRTWSAGLPPDRVHVLPLPRGAAAGALWSRFARVLGVDPALGEDEDEVRNPSTGVVETTLLRLLNSAGVADDLPWPAYESLVKTFLAVEVLASRPGSVPLTLPAGDRDWVRRWSEQAVAALRRAGYDVVGDLADLLPADGEERRETHPDGADPAELADAAVYALAATLRLVERERARFAEEQARSAEEHERVVEELRRAGLREVLARRHGHAPRVRWMLDRYRGARSRLRALTGARRSAGGHQPGRPAEGGGDHEPLQHRHG</sequence>
<feature type="region of interest" description="Disordered" evidence="1">
    <location>
        <begin position="406"/>
        <end position="435"/>
    </location>
</feature>
<accession>A0A1Q8CM99</accession>
<evidence type="ECO:0000313" key="2">
    <source>
        <dbReference type="EMBL" id="OLF15488.1"/>
    </source>
</evidence>
<organism evidence="2 3">
    <name type="scientific">Actinophytocola xanthii</name>
    <dbReference type="NCBI Taxonomy" id="1912961"/>
    <lineage>
        <taxon>Bacteria</taxon>
        <taxon>Bacillati</taxon>
        <taxon>Actinomycetota</taxon>
        <taxon>Actinomycetes</taxon>
        <taxon>Pseudonocardiales</taxon>
        <taxon>Pseudonocardiaceae</taxon>
    </lineage>
</organism>
<proteinExistence type="predicted"/>
<feature type="compositionally biased region" description="Basic and acidic residues" evidence="1">
    <location>
        <begin position="424"/>
        <end position="435"/>
    </location>
</feature>
<gene>
    <name evidence="2" type="ORF">BU204_21420</name>
</gene>
<evidence type="ECO:0000256" key="1">
    <source>
        <dbReference type="SAM" id="MobiDB-lite"/>
    </source>
</evidence>
<dbReference type="Proteomes" id="UP000185596">
    <property type="component" value="Unassembled WGS sequence"/>
</dbReference>
<dbReference type="AlphaFoldDB" id="A0A1Q8CM99"/>
<evidence type="ECO:0000313" key="3">
    <source>
        <dbReference type="Proteomes" id="UP000185596"/>
    </source>
</evidence>
<dbReference type="InterPro" id="IPR027417">
    <property type="entry name" value="P-loop_NTPase"/>
</dbReference>
<keyword evidence="3" id="KW-1185">Reference proteome</keyword>
<protein>
    <recommendedName>
        <fullName evidence="4">Sulfotransferase family protein</fullName>
    </recommendedName>
</protein>
<dbReference type="OrthoDB" id="5144031at2"/>
<evidence type="ECO:0008006" key="4">
    <source>
        <dbReference type="Google" id="ProtNLM"/>
    </source>
</evidence>
<name>A0A1Q8CM99_9PSEU</name>
<comment type="caution">
    <text evidence="2">The sequence shown here is derived from an EMBL/GenBank/DDBJ whole genome shotgun (WGS) entry which is preliminary data.</text>
</comment>